<protein>
    <submittedName>
        <fullName evidence="2">Uncharacterized protein</fullName>
    </submittedName>
</protein>
<reference evidence="2" key="1">
    <citation type="submission" date="2021-02" db="EMBL/GenBank/DDBJ databases">
        <title>Genome sequence Cadophora malorum strain M34.</title>
        <authorList>
            <person name="Stefanovic E."/>
            <person name="Vu D."/>
            <person name="Scully C."/>
            <person name="Dijksterhuis J."/>
            <person name="Roader J."/>
            <person name="Houbraken J."/>
        </authorList>
    </citation>
    <scope>NUCLEOTIDE SEQUENCE</scope>
    <source>
        <strain evidence="2">M34</strain>
    </source>
</reference>
<accession>A0A8H7W7C7</accession>
<keyword evidence="3" id="KW-1185">Reference proteome</keyword>
<name>A0A8H7W7C7_9HELO</name>
<feature type="signal peptide" evidence="1">
    <location>
        <begin position="1"/>
        <end position="18"/>
    </location>
</feature>
<dbReference type="Proteomes" id="UP000664132">
    <property type="component" value="Unassembled WGS sequence"/>
</dbReference>
<organism evidence="2 3">
    <name type="scientific">Cadophora malorum</name>
    <dbReference type="NCBI Taxonomy" id="108018"/>
    <lineage>
        <taxon>Eukaryota</taxon>
        <taxon>Fungi</taxon>
        <taxon>Dikarya</taxon>
        <taxon>Ascomycota</taxon>
        <taxon>Pezizomycotina</taxon>
        <taxon>Leotiomycetes</taxon>
        <taxon>Helotiales</taxon>
        <taxon>Ploettnerulaceae</taxon>
        <taxon>Cadophora</taxon>
    </lineage>
</organism>
<dbReference type="AlphaFoldDB" id="A0A8H7W7C7"/>
<proteinExistence type="predicted"/>
<sequence length="68" mass="7075">MQFSAVTFIAFVVTGVVAAPAADEIFCRANCNDILAMEAPSPVRLNADALAKKRLAISGTALAPLPML</sequence>
<evidence type="ECO:0000313" key="2">
    <source>
        <dbReference type="EMBL" id="KAG4419860.1"/>
    </source>
</evidence>
<evidence type="ECO:0000313" key="3">
    <source>
        <dbReference type="Proteomes" id="UP000664132"/>
    </source>
</evidence>
<dbReference type="OrthoDB" id="5198893at2759"/>
<keyword evidence="1" id="KW-0732">Signal</keyword>
<evidence type="ECO:0000256" key="1">
    <source>
        <dbReference type="SAM" id="SignalP"/>
    </source>
</evidence>
<comment type="caution">
    <text evidence="2">The sequence shown here is derived from an EMBL/GenBank/DDBJ whole genome shotgun (WGS) entry which is preliminary data.</text>
</comment>
<gene>
    <name evidence="2" type="ORF">IFR04_006992</name>
</gene>
<dbReference type="EMBL" id="JAFJYH010000096">
    <property type="protein sequence ID" value="KAG4419860.1"/>
    <property type="molecule type" value="Genomic_DNA"/>
</dbReference>
<feature type="chain" id="PRO_5034885531" evidence="1">
    <location>
        <begin position="19"/>
        <end position="68"/>
    </location>
</feature>